<dbReference type="InterPro" id="IPR029058">
    <property type="entry name" value="AB_hydrolase_fold"/>
</dbReference>
<proteinExistence type="predicted"/>
<sequence>MLLMHYGQLTQATYDNLGLDPCNATWGYTTVAPGKMIDYLTQNYPLAPGVQITPSTPKGTNELYFVPKADDLSPLIYAQAGAGVSEDLPPAPAGTDGKGALPGVNTLPGSELFDRIFSAAASLPTALIGGSRPLFKQNPKTGRGLVSRSAFMGYVAVSQPSGPDSERDAVFVWRGTIFKEEWAANFGQDKLVPFDPKFDQDGECPTADPHKPGVHDGFHDLYMRNARQPDPSNPGAVPALPKKGTKEVAPRTVVTQWLKKLQQEYNITTVTTTGHSLGGALSTLSAYDIGLQLKDMWADPKLESERKGWKTKAMPKVSAIAFAPPRVGNFKFLEDFSDNLHVKELRICNVKDAVPKIPGGWVQVLTSVLYKLGVNVFDDMDSPAERAFGSFYNWVCCVCSDTFNWRSRWGYFHVGQILEVDSDKNFVDHNGKPLGATDNIGKHHNLEVYLHFLDKKGVDAKGQPLTTNRNPLLLNKGDDILVDKEYPADWWRAHVDRGYQQLADGRWQFPAKPV</sequence>
<gene>
    <name evidence="10" type="ORF">HYH03_003109</name>
</gene>
<dbReference type="SUPFAM" id="SSF53474">
    <property type="entry name" value="alpha/beta-Hydrolases"/>
    <property type="match status" value="1"/>
</dbReference>
<organism evidence="10 11">
    <name type="scientific">Edaphochlamys debaryana</name>
    <dbReference type="NCBI Taxonomy" id="47281"/>
    <lineage>
        <taxon>Eukaryota</taxon>
        <taxon>Viridiplantae</taxon>
        <taxon>Chlorophyta</taxon>
        <taxon>core chlorophytes</taxon>
        <taxon>Chlorophyceae</taxon>
        <taxon>CS clade</taxon>
        <taxon>Chlamydomonadales</taxon>
        <taxon>Chlamydomonadales incertae sedis</taxon>
        <taxon>Edaphochlamys</taxon>
    </lineage>
</organism>
<keyword evidence="6" id="KW-0442">Lipid degradation</keyword>
<dbReference type="EMBL" id="JAEHOE010000008">
    <property type="protein sequence ID" value="KAG2498919.1"/>
    <property type="molecule type" value="Genomic_DNA"/>
</dbReference>
<keyword evidence="4" id="KW-0378">Hydrolase</keyword>
<dbReference type="CDD" id="cd00519">
    <property type="entry name" value="Lipase_3"/>
    <property type="match status" value="1"/>
</dbReference>
<dbReference type="InterPro" id="IPR002921">
    <property type="entry name" value="Fungal_lipase-type"/>
</dbReference>
<dbReference type="PANTHER" id="PTHR31403">
    <property type="entry name" value="PHOSPHOLIPASE A1-IBETA2, CHLOROPLASTIC"/>
    <property type="match status" value="1"/>
</dbReference>
<dbReference type="Gene3D" id="3.40.50.1820">
    <property type="entry name" value="alpha/beta hydrolase"/>
    <property type="match status" value="1"/>
</dbReference>
<feature type="region of interest" description="Disordered" evidence="8">
    <location>
        <begin position="226"/>
        <end position="246"/>
    </location>
</feature>
<dbReference type="AlphaFoldDB" id="A0A835YJP9"/>
<keyword evidence="5" id="KW-0809">Transit peptide</keyword>
<comment type="subcellular location">
    <subcellularLocation>
        <location evidence="1">Plastid</location>
        <location evidence="1">Chloroplast</location>
    </subcellularLocation>
</comment>
<keyword evidence="11" id="KW-1185">Reference proteome</keyword>
<feature type="domain" description="Fungal lipase-type" evidence="9">
    <location>
        <begin position="170"/>
        <end position="359"/>
    </location>
</feature>
<keyword evidence="2" id="KW-0150">Chloroplast</keyword>
<dbReference type="PANTHER" id="PTHR31403:SF7">
    <property type="entry name" value="PHOSPHOLIPASE A1-IGAMMA3, CHLOROPLASTIC"/>
    <property type="match status" value="1"/>
</dbReference>
<evidence type="ECO:0000256" key="2">
    <source>
        <dbReference type="ARBA" id="ARBA00022528"/>
    </source>
</evidence>
<keyword evidence="3" id="KW-0934">Plastid</keyword>
<name>A0A835YJP9_9CHLO</name>
<dbReference type="GO" id="GO:0009507">
    <property type="term" value="C:chloroplast"/>
    <property type="evidence" value="ECO:0007669"/>
    <property type="project" value="UniProtKB-SubCell"/>
</dbReference>
<evidence type="ECO:0000256" key="8">
    <source>
        <dbReference type="SAM" id="MobiDB-lite"/>
    </source>
</evidence>
<dbReference type="GO" id="GO:0004620">
    <property type="term" value="F:phospholipase activity"/>
    <property type="evidence" value="ECO:0007669"/>
    <property type="project" value="UniProtKB-ARBA"/>
</dbReference>
<accession>A0A835YJP9</accession>
<evidence type="ECO:0000256" key="4">
    <source>
        <dbReference type="ARBA" id="ARBA00022801"/>
    </source>
</evidence>
<evidence type="ECO:0000259" key="9">
    <source>
        <dbReference type="Pfam" id="PF01764"/>
    </source>
</evidence>
<evidence type="ECO:0000256" key="6">
    <source>
        <dbReference type="ARBA" id="ARBA00022963"/>
    </source>
</evidence>
<evidence type="ECO:0000256" key="7">
    <source>
        <dbReference type="ARBA" id="ARBA00023098"/>
    </source>
</evidence>
<dbReference type="OrthoDB" id="529743at2759"/>
<evidence type="ECO:0000256" key="5">
    <source>
        <dbReference type="ARBA" id="ARBA00022946"/>
    </source>
</evidence>
<dbReference type="GO" id="GO:0016042">
    <property type="term" value="P:lipid catabolic process"/>
    <property type="evidence" value="ECO:0007669"/>
    <property type="project" value="UniProtKB-KW"/>
</dbReference>
<evidence type="ECO:0000313" key="10">
    <source>
        <dbReference type="EMBL" id="KAG2498919.1"/>
    </source>
</evidence>
<keyword evidence="7" id="KW-0443">Lipid metabolism</keyword>
<evidence type="ECO:0000256" key="3">
    <source>
        <dbReference type="ARBA" id="ARBA00022640"/>
    </source>
</evidence>
<dbReference type="Pfam" id="PF01764">
    <property type="entry name" value="Lipase_3"/>
    <property type="match status" value="1"/>
</dbReference>
<protein>
    <recommendedName>
        <fullName evidence="9">Fungal lipase-type domain-containing protein</fullName>
    </recommendedName>
</protein>
<evidence type="ECO:0000256" key="1">
    <source>
        <dbReference type="ARBA" id="ARBA00004229"/>
    </source>
</evidence>
<evidence type="ECO:0000313" key="11">
    <source>
        <dbReference type="Proteomes" id="UP000612055"/>
    </source>
</evidence>
<comment type="caution">
    <text evidence="10">The sequence shown here is derived from an EMBL/GenBank/DDBJ whole genome shotgun (WGS) entry which is preliminary data.</text>
</comment>
<reference evidence="10" key="1">
    <citation type="journal article" date="2020" name="bioRxiv">
        <title>Comparative genomics of Chlamydomonas.</title>
        <authorList>
            <person name="Craig R.J."/>
            <person name="Hasan A.R."/>
            <person name="Ness R.W."/>
            <person name="Keightley P.D."/>
        </authorList>
    </citation>
    <scope>NUCLEOTIDE SEQUENCE</scope>
    <source>
        <strain evidence="10">CCAP 11/70</strain>
    </source>
</reference>
<dbReference type="Proteomes" id="UP000612055">
    <property type="component" value="Unassembled WGS sequence"/>
</dbReference>